<keyword evidence="2" id="KW-1185">Reference proteome</keyword>
<evidence type="ECO:0000313" key="2">
    <source>
        <dbReference type="Proteomes" id="UP000253517"/>
    </source>
</evidence>
<comment type="caution">
    <text evidence="1">The sequence shown here is derived from an EMBL/GenBank/DDBJ whole genome shotgun (WGS) entry which is preliminary data.</text>
</comment>
<organism evidence="1 2">
    <name type="scientific">Schleiferia thermophila</name>
    <dbReference type="NCBI Taxonomy" id="884107"/>
    <lineage>
        <taxon>Bacteria</taxon>
        <taxon>Pseudomonadati</taxon>
        <taxon>Bacteroidota</taxon>
        <taxon>Flavobacteriia</taxon>
        <taxon>Flavobacteriales</taxon>
        <taxon>Schleiferiaceae</taxon>
        <taxon>Schleiferia</taxon>
    </lineage>
</organism>
<dbReference type="AlphaFoldDB" id="A0A369ABD6"/>
<proteinExistence type="predicted"/>
<dbReference type="Proteomes" id="UP000253517">
    <property type="component" value="Unassembled WGS sequence"/>
</dbReference>
<gene>
    <name evidence="1" type="ORF">DES35_1014</name>
</gene>
<name>A0A369ABD6_9FLAO</name>
<protein>
    <submittedName>
        <fullName evidence="1">Uncharacterized protein</fullName>
    </submittedName>
</protein>
<reference evidence="1 2" key="1">
    <citation type="submission" date="2018-07" db="EMBL/GenBank/DDBJ databases">
        <title>Genomic Encyclopedia of Type Strains, Phase IV (KMG-IV): sequencing the most valuable type-strain genomes for metagenomic binning, comparative biology and taxonomic classification.</title>
        <authorList>
            <person name="Goeker M."/>
        </authorList>
    </citation>
    <scope>NUCLEOTIDE SEQUENCE [LARGE SCALE GENOMIC DNA]</scope>
    <source>
        <strain evidence="1 2">DSM 21410</strain>
    </source>
</reference>
<dbReference type="EMBL" id="QPJS01000001">
    <property type="protein sequence ID" value="RCX04734.1"/>
    <property type="molecule type" value="Genomic_DNA"/>
</dbReference>
<evidence type="ECO:0000313" key="1">
    <source>
        <dbReference type="EMBL" id="RCX04734.1"/>
    </source>
</evidence>
<sequence length="45" mass="5154">MYKIGLKNFPANFSFLSEIVGPADWTHNVGQGNLIVFMDQRGFHR</sequence>
<accession>A0A369ABD6</accession>